<sequence>MYKINPFYKTLLVPIATIGCGKTTLALALAKLFSFGHIQNDDIVGKRRRKKFYNNINVELENRDVVIADRNNHMKELRKTLIEAVKTTFSNVRVVAIYWNHENRTPNEIIKITSERIITRGQNHQSFTVENKGQMWNFLNKFEPLDLNDDTDRQFDHVIYLDVANDIYTNLRIVINELRFILGFENPHEYVIKSVLEEIKHYKVNVCNPVRKPTSKYSKRLTRRAQYYGIALDFNVQSFLTNYYGKHPDEDSGTFDTLVEKNRIKSKLHVTLIHSSQMKKNIELWEYYEKLCENSSLGVKVYIDKIVFNPQIMALVVNRFDPQIIHSTNKVAHITVGTVHRNVKAVRSNNICESALFGIHGEENPSEIRVINLERELVVKGVVKAF</sequence>
<gene>
    <name evidence="3" type="ORF">C1645_812986</name>
</gene>
<organism evidence="3 4">
    <name type="scientific">Glomus cerebriforme</name>
    <dbReference type="NCBI Taxonomy" id="658196"/>
    <lineage>
        <taxon>Eukaryota</taxon>
        <taxon>Fungi</taxon>
        <taxon>Fungi incertae sedis</taxon>
        <taxon>Mucoromycota</taxon>
        <taxon>Glomeromycotina</taxon>
        <taxon>Glomeromycetes</taxon>
        <taxon>Glomerales</taxon>
        <taxon>Glomeraceae</taxon>
        <taxon>Glomus</taxon>
    </lineage>
</organism>
<dbReference type="PROSITE" id="PS51257">
    <property type="entry name" value="PROKAR_LIPOPROTEIN"/>
    <property type="match status" value="1"/>
</dbReference>
<dbReference type="EMBL" id="QKYT01000018">
    <property type="protein sequence ID" value="RIA98264.1"/>
    <property type="molecule type" value="Genomic_DNA"/>
</dbReference>
<keyword evidence="4" id="KW-1185">Reference proteome</keyword>
<dbReference type="Pfam" id="PF08302">
    <property type="entry name" value="tRNA_lig_CPD"/>
    <property type="match status" value="1"/>
</dbReference>
<dbReference type="InterPro" id="IPR027417">
    <property type="entry name" value="P-loop_NTPase"/>
</dbReference>
<dbReference type="AlphaFoldDB" id="A0A397TTM2"/>
<dbReference type="GO" id="GO:0006388">
    <property type="term" value="P:tRNA splicing, via endonucleolytic cleavage and ligation"/>
    <property type="evidence" value="ECO:0007669"/>
    <property type="project" value="InterPro"/>
</dbReference>
<proteinExistence type="predicted"/>
<evidence type="ECO:0000259" key="2">
    <source>
        <dbReference type="Pfam" id="PF08303"/>
    </source>
</evidence>
<keyword evidence="3" id="KW-0436">Ligase</keyword>
<dbReference type="Gene3D" id="3.40.50.300">
    <property type="entry name" value="P-loop containing nucleotide triphosphate hydrolases"/>
    <property type="match status" value="1"/>
</dbReference>
<dbReference type="PANTHER" id="PTHR32004">
    <property type="entry name" value="TRNA LIGASE"/>
    <property type="match status" value="1"/>
</dbReference>
<dbReference type="GO" id="GO:0005634">
    <property type="term" value="C:nucleus"/>
    <property type="evidence" value="ECO:0007669"/>
    <property type="project" value="TreeGrafter"/>
</dbReference>
<dbReference type="SUPFAM" id="SSF52540">
    <property type="entry name" value="P-loop containing nucleoside triphosphate hydrolases"/>
    <property type="match status" value="1"/>
</dbReference>
<evidence type="ECO:0000259" key="1">
    <source>
        <dbReference type="Pfam" id="PF08302"/>
    </source>
</evidence>
<dbReference type="GO" id="GO:0005524">
    <property type="term" value="F:ATP binding"/>
    <property type="evidence" value="ECO:0007669"/>
    <property type="project" value="InterPro"/>
</dbReference>
<name>A0A397TTM2_9GLOM</name>
<protein>
    <submittedName>
        <fullName evidence="3">tRNA ligase kinase domain-containing protein</fullName>
    </submittedName>
</protein>
<reference evidence="3 4" key="1">
    <citation type="submission" date="2018-06" db="EMBL/GenBank/DDBJ databases">
        <title>Comparative genomics reveals the genomic features of Rhizophagus irregularis, R. cerebriforme, R. diaphanum and Gigaspora rosea, and their symbiotic lifestyle signature.</title>
        <authorList>
            <person name="Morin E."/>
            <person name="San Clemente H."/>
            <person name="Chen E.C.H."/>
            <person name="De La Providencia I."/>
            <person name="Hainaut M."/>
            <person name="Kuo A."/>
            <person name="Kohler A."/>
            <person name="Murat C."/>
            <person name="Tang N."/>
            <person name="Roy S."/>
            <person name="Loubradou J."/>
            <person name="Henrissat B."/>
            <person name="Grigoriev I.V."/>
            <person name="Corradi N."/>
            <person name="Roux C."/>
            <person name="Martin F.M."/>
        </authorList>
    </citation>
    <scope>NUCLEOTIDE SEQUENCE [LARGE SCALE GENOMIC DNA]</scope>
    <source>
        <strain evidence="3 4">DAOM 227022</strain>
    </source>
</reference>
<evidence type="ECO:0000313" key="4">
    <source>
        <dbReference type="Proteomes" id="UP000265703"/>
    </source>
</evidence>
<dbReference type="GO" id="GO:0016301">
    <property type="term" value="F:kinase activity"/>
    <property type="evidence" value="ECO:0007669"/>
    <property type="project" value="UniProtKB-KW"/>
</dbReference>
<keyword evidence="3" id="KW-0808">Transferase</keyword>
<dbReference type="InterPro" id="IPR015965">
    <property type="entry name" value="tRNA_lig_PDEase"/>
</dbReference>
<accession>A0A397TTM2</accession>
<feature type="domain" description="tRNA ligase kinase" evidence="2">
    <location>
        <begin position="11"/>
        <end position="163"/>
    </location>
</feature>
<feature type="domain" description="tRNA ligase phosphodiesterase" evidence="1">
    <location>
        <begin position="209"/>
        <end position="385"/>
    </location>
</feature>
<comment type="caution">
    <text evidence="3">The sequence shown here is derived from an EMBL/GenBank/DDBJ whole genome shotgun (WGS) entry which is preliminary data.</text>
</comment>
<keyword evidence="3" id="KW-0418">Kinase</keyword>
<dbReference type="OrthoDB" id="276239at2759"/>
<dbReference type="Proteomes" id="UP000265703">
    <property type="component" value="Unassembled WGS sequence"/>
</dbReference>
<dbReference type="PANTHER" id="PTHR32004:SF1">
    <property type="entry name" value="TRNA LIGASE"/>
    <property type="match status" value="1"/>
</dbReference>
<dbReference type="InterPro" id="IPR015966">
    <property type="entry name" value="tRNA_lig_kin_fungi"/>
</dbReference>
<evidence type="ECO:0000313" key="3">
    <source>
        <dbReference type="EMBL" id="RIA98264.1"/>
    </source>
</evidence>
<dbReference type="GO" id="GO:0003972">
    <property type="term" value="F:RNA ligase (ATP) activity"/>
    <property type="evidence" value="ECO:0007669"/>
    <property type="project" value="InterPro"/>
</dbReference>
<dbReference type="Pfam" id="PF08303">
    <property type="entry name" value="tRNA_lig_kinase"/>
    <property type="match status" value="1"/>
</dbReference>